<keyword evidence="19" id="KW-0539">Nucleus</keyword>
<dbReference type="PANTHER" id="PTHR11351">
    <property type="entry name" value="ACYL-COA DESATURASE"/>
    <property type="match status" value="1"/>
</dbReference>
<evidence type="ECO:0000256" key="14">
    <source>
        <dbReference type="ARBA" id="ARBA00023004"/>
    </source>
</evidence>
<keyword evidence="17 21" id="KW-0472">Membrane</keyword>
<keyword evidence="9" id="KW-0276">Fatty acid metabolism</keyword>
<dbReference type="GO" id="GO:0000160">
    <property type="term" value="P:phosphorelay signal transduction system"/>
    <property type="evidence" value="ECO:0007669"/>
    <property type="project" value="UniProtKB-KW"/>
</dbReference>
<evidence type="ECO:0000313" key="25">
    <source>
        <dbReference type="Proteomes" id="UP000583929"/>
    </source>
</evidence>
<evidence type="ECO:0000256" key="21">
    <source>
        <dbReference type="SAM" id="Phobius"/>
    </source>
</evidence>
<keyword evidence="15" id="KW-0902">Two-component regulatory system</keyword>
<evidence type="ECO:0000256" key="2">
    <source>
        <dbReference type="ARBA" id="ARBA00004141"/>
    </source>
</evidence>
<evidence type="ECO:0000256" key="18">
    <source>
        <dbReference type="ARBA" id="ARBA00023160"/>
    </source>
</evidence>
<dbReference type="Proteomes" id="UP000583929">
    <property type="component" value="Unassembled WGS sequence"/>
</dbReference>
<evidence type="ECO:0000256" key="19">
    <source>
        <dbReference type="ARBA" id="ARBA00023242"/>
    </source>
</evidence>
<feature type="region of interest" description="Disordered" evidence="20">
    <location>
        <begin position="1"/>
        <end position="26"/>
    </location>
</feature>
<comment type="subcellular location">
    <subcellularLocation>
        <location evidence="3">Cytoplasm</location>
        <location evidence="3">Cytosol</location>
    </subcellularLocation>
    <subcellularLocation>
        <location evidence="2">Membrane</location>
        <topology evidence="2">Multi-pass membrane protein</topology>
    </subcellularLocation>
    <subcellularLocation>
        <location evidence="1">Nucleus</location>
    </subcellularLocation>
</comment>
<dbReference type="GO" id="GO:0009736">
    <property type="term" value="P:cytokinin-activated signaling pathway"/>
    <property type="evidence" value="ECO:0007669"/>
    <property type="project" value="UniProtKB-KW"/>
</dbReference>
<dbReference type="FunFam" id="1.20.120.160:FF:000001">
    <property type="entry name" value="Histidine-containing phosphotransfer protein 1"/>
    <property type="match status" value="1"/>
</dbReference>
<keyword evidence="25" id="KW-1185">Reference proteome</keyword>
<protein>
    <submittedName>
        <fullName evidence="24">Uncharacterized protein</fullName>
    </submittedName>
</protein>
<dbReference type="InterPro" id="IPR008207">
    <property type="entry name" value="Sig_transdc_His_kin_Hpt_dom"/>
</dbReference>
<dbReference type="EMBL" id="JAATIQ010000021">
    <property type="protein sequence ID" value="KAF4399798.1"/>
    <property type="molecule type" value="Genomic_DNA"/>
</dbReference>
<evidence type="ECO:0000256" key="10">
    <source>
        <dbReference type="ARBA" id="ARBA00022864"/>
    </source>
</evidence>
<evidence type="ECO:0000256" key="17">
    <source>
        <dbReference type="ARBA" id="ARBA00023136"/>
    </source>
</evidence>
<accession>A0A7J6HYJ9</accession>
<evidence type="ECO:0000259" key="22">
    <source>
        <dbReference type="Pfam" id="PF00487"/>
    </source>
</evidence>
<evidence type="ECO:0000256" key="13">
    <source>
        <dbReference type="ARBA" id="ARBA00023002"/>
    </source>
</evidence>
<dbReference type="GO" id="GO:0005789">
    <property type="term" value="C:endoplasmic reticulum membrane"/>
    <property type="evidence" value="ECO:0007669"/>
    <property type="project" value="TreeGrafter"/>
</dbReference>
<keyword evidence="11 21" id="KW-1133">Transmembrane helix</keyword>
<evidence type="ECO:0000256" key="16">
    <source>
        <dbReference type="ARBA" id="ARBA00023098"/>
    </source>
</evidence>
<dbReference type="GO" id="GO:0042761">
    <property type="term" value="P:very long-chain fatty acid biosynthetic process"/>
    <property type="evidence" value="ECO:0007669"/>
    <property type="project" value="TreeGrafter"/>
</dbReference>
<evidence type="ECO:0000313" key="24">
    <source>
        <dbReference type="EMBL" id="KAF4399798.1"/>
    </source>
</evidence>
<evidence type="ECO:0000256" key="7">
    <source>
        <dbReference type="ARBA" id="ARBA00022516"/>
    </source>
</evidence>
<keyword evidence="7" id="KW-0444">Lipid biosynthesis</keyword>
<keyword evidence="10" id="KW-0932">Cytokinin signaling pathway</keyword>
<comment type="similarity">
    <text evidence="5">Belongs to the fatty acid desaturase type 1 family.</text>
</comment>
<dbReference type="GO" id="GO:0005829">
    <property type="term" value="C:cytosol"/>
    <property type="evidence" value="ECO:0007669"/>
    <property type="project" value="UniProtKB-SubCell"/>
</dbReference>
<evidence type="ECO:0000256" key="8">
    <source>
        <dbReference type="ARBA" id="ARBA00022692"/>
    </source>
</evidence>
<organism evidence="24 25">
    <name type="scientific">Cannabis sativa</name>
    <name type="common">Hemp</name>
    <name type="synonym">Marijuana</name>
    <dbReference type="NCBI Taxonomy" id="3483"/>
    <lineage>
        <taxon>Eukaryota</taxon>
        <taxon>Viridiplantae</taxon>
        <taxon>Streptophyta</taxon>
        <taxon>Embryophyta</taxon>
        <taxon>Tracheophyta</taxon>
        <taxon>Spermatophyta</taxon>
        <taxon>Magnoliopsida</taxon>
        <taxon>eudicotyledons</taxon>
        <taxon>Gunneridae</taxon>
        <taxon>Pentapetalae</taxon>
        <taxon>rosids</taxon>
        <taxon>fabids</taxon>
        <taxon>Rosales</taxon>
        <taxon>Cannabaceae</taxon>
        <taxon>Cannabis</taxon>
    </lineage>
</organism>
<comment type="caution">
    <text evidence="24">The sequence shown here is derived from an EMBL/GenBank/DDBJ whole genome shotgun (WGS) entry which is preliminary data.</text>
</comment>
<feature type="domain" description="HPt" evidence="23">
    <location>
        <begin position="330"/>
        <end position="410"/>
    </location>
</feature>
<dbReference type="Pfam" id="PF01627">
    <property type="entry name" value="Hpt"/>
    <property type="match status" value="1"/>
</dbReference>
<dbReference type="AlphaFoldDB" id="A0A7J6HYJ9"/>
<proteinExistence type="inferred from homology"/>
<feature type="domain" description="Fatty acid desaturase" evidence="22">
    <location>
        <begin position="88"/>
        <end position="242"/>
    </location>
</feature>
<sequence>MGSLMMTSPKFGINNESKPKKQLRTGSVSKEEPIKVFSGRKWSIWDMGTAGVILGLHLLRISLTIVLNSPNGLSIFLLIVELKLFRYHHQFVDSERDPHSPIEGFWYSHIGWLFDSNTAYQKSGSPKIVLDLENQRFYKFLQNTYILHPIALGVVLYALGGFPFVVWGMGVRVVCNYHVTWLVNSACHVWGNQAWNTGDLSRNNWWVALLAFGEGWHNNHHAFEYSARHGLEWWQIDTTWQLSTEESVDELFFSLSLTTLWQQRETAREVLRWRIAKTGLPVWMLGLGADRLRADMSRLLALLFHQGVLDEQFLQLQQLQDESSPNFVSEVVNIYFHESEKLLRNLRNLLMDKEFWDYKKMGIHLNQFMGSSSSIGAKRVRSVCVAFRAASEQNNRPGCLRALELLEHEYCYLKNKLHELFQLEQQRAMAAGVSLVKLEQVKALEVQK</sequence>
<evidence type="ECO:0000256" key="1">
    <source>
        <dbReference type="ARBA" id="ARBA00004123"/>
    </source>
</evidence>
<evidence type="ECO:0000256" key="15">
    <source>
        <dbReference type="ARBA" id="ARBA00023012"/>
    </source>
</evidence>
<feature type="transmembrane region" description="Helical" evidence="21">
    <location>
        <begin position="145"/>
        <end position="169"/>
    </location>
</feature>
<dbReference type="InterPro" id="IPR005804">
    <property type="entry name" value="FA_desaturase_dom"/>
</dbReference>
<dbReference type="InterPro" id="IPR036641">
    <property type="entry name" value="HPT_dom_sf"/>
</dbReference>
<name>A0A7J6HYJ9_CANSA</name>
<evidence type="ECO:0000259" key="23">
    <source>
        <dbReference type="Pfam" id="PF01627"/>
    </source>
</evidence>
<evidence type="ECO:0000256" key="5">
    <source>
        <dbReference type="ARBA" id="ARBA00009295"/>
    </source>
</evidence>
<dbReference type="SUPFAM" id="SSF47226">
    <property type="entry name" value="Histidine-containing phosphotransfer domain, HPT domain"/>
    <property type="match status" value="1"/>
</dbReference>
<dbReference type="InterPro" id="IPR015876">
    <property type="entry name" value="Acyl-CoA_DS"/>
</dbReference>
<evidence type="ECO:0000256" key="3">
    <source>
        <dbReference type="ARBA" id="ARBA00004514"/>
    </source>
</evidence>
<keyword evidence="14" id="KW-0408">Iron</keyword>
<evidence type="ECO:0000256" key="11">
    <source>
        <dbReference type="ARBA" id="ARBA00022989"/>
    </source>
</evidence>
<dbReference type="Pfam" id="PF00487">
    <property type="entry name" value="FA_desaturase"/>
    <property type="match status" value="1"/>
</dbReference>
<dbReference type="GO" id="GO:0005634">
    <property type="term" value="C:nucleus"/>
    <property type="evidence" value="ECO:0007669"/>
    <property type="project" value="UniProtKB-SubCell"/>
</dbReference>
<evidence type="ECO:0000256" key="4">
    <source>
        <dbReference type="ARBA" id="ARBA00005189"/>
    </source>
</evidence>
<feature type="transmembrane region" description="Helical" evidence="21">
    <location>
        <begin position="57"/>
        <end position="80"/>
    </location>
</feature>
<keyword evidence="8 21" id="KW-0812">Transmembrane</keyword>
<keyword evidence="6" id="KW-0963">Cytoplasm</keyword>
<dbReference type="GO" id="GO:0016717">
    <property type="term" value="F:oxidoreductase activity, acting on paired donors, with oxidation of a pair of donors resulting in the reduction of molecular oxygen to two molecules of water"/>
    <property type="evidence" value="ECO:0007669"/>
    <property type="project" value="InterPro"/>
</dbReference>
<evidence type="ECO:0000256" key="12">
    <source>
        <dbReference type="ARBA" id="ARBA00022990"/>
    </source>
</evidence>
<keyword evidence="12" id="KW-0007">Acetylation</keyword>
<comment type="pathway">
    <text evidence="4">Lipid metabolism.</text>
</comment>
<keyword evidence="18" id="KW-0275">Fatty acid biosynthesis</keyword>
<keyword evidence="16" id="KW-0443">Lipid metabolism</keyword>
<dbReference type="Gene3D" id="1.20.120.160">
    <property type="entry name" value="HPT domain"/>
    <property type="match status" value="1"/>
</dbReference>
<dbReference type="PANTHER" id="PTHR11351:SF31">
    <property type="entry name" value="DESATURASE 1, ISOFORM A-RELATED"/>
    <property type="match status" value="1"/>
</dbReference>
<keyword evidence="13" id="KW-0560">Oxidoreductase</keyword>
<evidence type="ECO:0000256" key="6">
    <source>
        <dbReference type="ARBA" id="ARBA00022490"/>
    </source>
</evidence>
<dbReference type="CDD" id="cd03505">
    <property type="entry name" value="Delta9-FADS-like"/>
    <property type="match status" value="1"/>
</dbReference>
<reference evidence="24 25" key="1">
    <citation type="journal article" date="2020" name="bioRxiv">
        <title>Sequence and annotation of 42 cannabis genomes reveals extensive copy number variation in cannabinoid synthesis and pathogen resistance genes.</title>
        <authorList>
            <person name="Mckernan K.J."/>
            <person name="Helbert Y."/>
            <person name="Kane L.T."/>
            <person name="Ebling H."/>
            <person name="Zhang L."/>
            <person name="Liu B."/>
            <person name="Eaton Z."/>
            <person name="Mclaughlin S."/>
            <person name="Kingan S."/>
            <person name="Baybayan P."/>
            <person name="Concepcion G."/>
            <person name="Jordan M."/>
            <person name="Riva A."/>
            <person name="Barbazuk W."/>
            <person name="Harkins T."/>
        </authorList>
    </citation>
    <scope>NUCLEOTIDE SEQUENCE [LARGE SCALE GENOMIC DNA]</scope>
    <source>
        <strain evidence="25">cv. Jamaican Lion 4</strain>
        <tissue evidence="24">Leaf</tissue>
    </source>
</reference>
<gene>
    <name evidence="24" type="ORF">G4B88_022881</name>
</gene>
<evidence type="ECO:0000256" key="20">
    <source>
        <dbReference type="SAM" id="MobiDB-lite"/>
    </source>
</evidence>
<evidence type="ECO:0000256" key="9">
    <source>
        <dbReference type="ARBA" id="ARBA00022832"/>
    </source>
</evidence>